<comment type="caution">
    <text evidence="1">The sequence shown here is derived from an EMBL/GenBank/DDBJ whole genome shotgun (WGS) entry which is preliminary data.</text>
</comment>
<reference evidence="1" key="1">
    <citation type="submission" date="2019-12" db="EMBL/GenBank/DDBJ databases">
        <title>Genome sequencing and annotation of Brassica cretica.</title>
        <authorList>
            <person name="Studholme D.J."/>
            <person name="Sarris P.F."/>
        </authorList>
    </citation>
    <scope>NUCLEOTIDE SEQUENCE</scope>
    <source>
        <strain evidence="1">PFS-102/07</strain>
        <tissue evidence="1">Leaf</tissue>
    </source>
</reference>
<protein>
    <submittedName>
        <fullName evidence="1">Uncharacterized protein</fullName>
    </submittedName>
</protein>
<dbReference type="AlphaFoldDB" id="A0A8S9FIS8"/>
<accession>A0A8S9FIS8</accession>
<proteinExistence type="predicted"/>
<sequence>MVLIFHSFKGFSDLRQTFRKTLGRLLDFFRSESDFSEDSWKTLRRILEDFRKSFEVFCPKWYKGMMSSGV</sequence>
<name>A0A8S9FIS8_BRACR</name>
<gene>
    <name evidence="1" type="ORF">F2Q70_00031353</name>
</gene>
<evidence type="ECO:0000313" key="1">
    <source>
        <dbReference type="EMBL" id="KAF2533580.1"/>
    </source>
</evidence>
<organism evidence="1">
    <name type="scientific">Brassica cretica</name>
    <name type="common">Mustard</name>
    <dbReference type="NCBI Taxonomy" id="69181"/>
    <lineage>
        <taxon>Eukaryota</taxon>
        <taxon>Viridiplantae</taxon>
        <taxon>Streptophyta</taxon>
        <taxon>Embryophyta</taxon>
        <taxon>Tracheophyta</taxon>
        <taxon>Spermatophyta</taxon>
        <taxon>Magnoliopsida</taxon>
        <taxon>eudicotyledons</taxon>
        <taxon>Gunneridae</taxon>
        <taxon>Pentapetalae</taxon>
        <taxon>rosids</taxon>
        <taxon>malvids</taxon>
        <taxon>Brassicales</taxon>
        <taxon>Brassicaceae</taxon>
        <taxon>Brassiceae</taxon>
        <taxon>Brassica</taxon>
    </lineage>
</organism>
<dbReference type="EMBL" id="QGKY02002305">
    <property type="protein sequence ID" value="KAF2533580.1"/>
    <property type="molecule type" value="Genomic_DNA"/>
</dbReference>